<feature type="compositionally biased region" description="Low complexity" evidence="1">
    <location>
        <begin position="122"/>
        <end position="131"/>
    </location>
</feature>
<feature type="compositionally biased region" description="Polar residues" evidence="1">
    <location>
        <begin position="28"/>
        <end position="38"/>
    </location>
</feature>
<keyword evidence="3" id="KW-1185">Reference proteome</keyword>
<organism evidence="2 3">
    <name type="scientific">Bimuria novae-zelandiae CBS 107.79</name>
    <dbReference type="NCBI Taxonomy" id="1447943"/>
    <lineage>
        <taxon>Eukaryota</taxon>
        <taxon>Fungi</taxon>
        <taxon>Dikarya</taxon>
        <taxon>Ascomycota</taxon>
        <taxon>Pezizomycotina</taxon>
        <taxon>Dothideomycetes</taxon>
        <taxon>Pleosporomycetidae</taxon>
        <taxon>Pleosporales</taxon>
        <taxon>Massarineae</taxon>
        <taxon>Didymosphaeriaceae</taxon>
        <taxon>Bimuria</taxon>
    </lineage>
</organism>
<reference evidence="2" key="1">
    <citation type="journal article" date="2020" name="Stud. Mycol.">
        <title>101 Dothideomycetes genomes: a test case for predicting lifestyles and emergence of pathogens.</title>
        <authorList>
            <person name="Haridas S."/>
            <person name="Albert R."/>
            <person name="Binder M."/>
            <person name="Bloem J."/>
            <person name="Labutti K."/>
            <person name="Salamov A."/>
            <person name="Andreopoulos B."/>
            <person name="Baker S."/>
            <person name="Barry K."/>
            <person name="Bills G."/>
            <person name="Bluhm B."/>
            <person name="Cannon C."/>
            <person name="Castanera R."/>
            <person name="Culley D."/>
            <person name="Daum C."/>
            <person name="Ezra D."/>
            <person name="Gonzalez J."/>
            <person name="Henrissat B."/>
            <person name="Kuo A."/>
            <person name="Liang C."/>
            <person name="Lipzen A."/>
            <person name="Lutzoni F."/>
            <person name="Magnuson J."/>
            <person name="Mondo S."/>
            <person name="Nolan M."/>
            <person name="Ohm R."/>
            <person name="Pangilinan J."/>
            <person name="Park H.-J."/>
            <person name="Ramirez L."/>
            <person name="Alfaro M."/>
            <person name="Sun H."/>
            <person name="Tritt A."/>
            <person name="Yoshinaga Y."/>
            <person name="Zwiers L.-H."/>
            <person name="Turgeon B."/>
            <person name="Goodwin S."/>
            <person name="Spatafora J."/>
            <person name="Crous P."/>
            <person name="Grigoriev I."/>
        </authorList>
    </citation>
    <scope>NUCLEOTIDE SEQUENCE</scope>
    <source>
        <strain evidence="2">CBS 107.79</strain>
    </source>
</reference>
<feature type="compositionally biased region" description="Low complexity" evidence="1">
    <location>
        <begin position="66"/>
        <end position="79"/>
    </location>
</feature>
<evidence type="ECO:0000313" key="3">
    <source>
        <dbReference type="Proteomes" id="UP000800036"/>
    </source>
</evidence>
<proteinExistence type="predicted"/>
<feature type="compositionally biased region" description="Low complexity" evidence="1">
    <location>
        <begin position="233"/>
        <end position="260"/>
    </location>
</feature>
<dbReference type="EMBL" id="ML976669">
    <property type="protein sequence ID" value="KAF1975786.1"/>
    <property type="molecule type" value="Genomic_DNA"/>
</dbReference>
<sequence>MAPAAKLARPPRIPKLTYRNPLPASEDASISSQTTLTEGASHDTFKNHNLPTPPATPLSRLEFDSRSTTSSRSTSLASSDGSVSRESKASSAKKKKNGVLNFLTLKEPSQLALEQLANAQRKQASAKSSQSTPVGMQGISPQKLPPTVPKVNSKWDGVPESVKSSRNSLMTNKSKRTSTMSGSSYQASQIQPSRSVTLNSSMISVATTESRGPTNSLASPMHSAIDLSDHTESSSSSKALSRSDSTSTTSFPDTTSFFPDEPNSSGALPASRAEHPWSPPPHPSELDTDPSLVFVTQFGEKLAISEPDTVTSGEVDAIFRKLKGEAGEAHDVSYGADDDDPDVPDTHDFLFDVKPIFTEPPTRAVLYEPVVQPAPPATVPSNVPSGRPSANFSRPRPIAPHPNPPRSSTNGRYYKSNAPSLPTLYEVSIASTDDTDAMSDTTELGRRDSTESTESTSAHSIAASTAPSVATSFTPSVMSASWYRSPRERLGLGGRIRKSEVLPWESQKEPATPGKPKKSRLSVFSRG</sequence>
<gene>
    <name evidence="2" type="ORF">BU23DRAFT_67583</name>
</gene>
<feature type="region of interest" description="Disordered" evidence="1">
    <location>
        <begin position="373"/>
        <end position="527"/>
    </location>
</feature>
<dbReference type="AlphaFoldDB" id="A0A6A5VLA3"/>
<feature type="compositionally biased region" description="Polar residues" evidence="1">
    <location>
        <begin position="469"/>
        <end position="479"/>
    </location>
</feature>
<name>A0A6A5VLA3_9PLEO</name>
<protein>
    <submittedName>
        <fullName evidence="2">Uncharacterized protein</fullName>
    </submittedName>
</protein>
<feature type="compositionally biased region" description="Polar residues" evidence="1">
    <location>
        <begin position="162"/>
        <end position="218"/>
    </location>
</feature>
<feature type="region of interest" description="Disordered" evidence="1">
    <location>
        <begin position="1"/>
        <end position="101"/>
    </location>
</feature>
<evidence type="ECO:0000256" key="1">
    <source>
        <dbReference type="SAM" id="MobiDB-lite"/>
    </source>
</evidence>
<feature type="compositionally biased region" description="Polar residues" evidence="1">
    <location>
        <begin position="381"/>
        <end position="392"/>
    </location>
</feature>
<dbReference type="Proteomes" id="UP000800036">
    <property type="component" value="Unassembled WGS sequence"/>
</dbReference>
<accession>A0A6A5VLA3</accession>
<feature type="region of interest" description="Disordered" evidence="1">
    <location>
        <begin position="114"/>
        <end position="292"/>
    </location>
</feature>
<dbReference type="OrthoDB" id="4117770at2759"/>
<evidence type="ECO:0000313" key="2">
    <source>
        <dbReference type="EMBL" id="KAF1975786.1"/>
    </source>
</evidence>
<feature type="compositionally biased region" description="Low complexity" evidence="1">
    <location>
        <begin position="452"/>
        <end position="468"/>
    </location>
</feature>